<dbReference type="InterPro" id="IPR013785">
    <property type="entry name" value="Aldolase_TIM"/>
</dbReference>
<dbReference type="InterPro" id="IPR005720">
    <property type="entry name" value="Dihydroorotate_DH_cat"/>
</dbReference>
<protein>
    <recommendedName>
        <fullName evidence="5 11">Dihydroorotate dehydrogenase (fumarate)</fullName>
        <ecNumber evidence="11">1.3.98.1</ecNumber>
    </recommendedName>
    <alternativeName>
        <fullName evidence="11">Dihydroorotate oxidase</fullName>
    </alternativeName>
</protein>
<evidence type="ECO:0000256" key="7">
    <source>
        <dbReference type="ARBA" id="ARBA00022630"/>
    </source>
</evidence>
<dbReference type="Proteomes" id="UP000504638">
    <property type="component" value="Unplaced"/>
</dbReference>
<name>A0A6G1GH60_9PEZI</name>
<evidence type="ECO:0000256" key="2">
    <source>
        <dbReference type="ARBA" id="ARBA00004496"/>
    </source>
</evidence>
<evidence type="ECO:0000313" key="15">
    <source>
        <dbReference type="Proteomes" id="UP000504638"/>
    </source>
</evidence>
<evidence type="ECO:0000313" key="16">
    <source>
        <dbReference type="RefSeq" id="XP_033538975.1"/>
    </source>
</evidence>
<evidence type="ECO:0000256" key="5">
    <source>
        <dbReference type="ARBA" id="ARBA00021374"/>
    </source>
</evidence>
<evidence type="ECO:0000259" key="13">
    <source>
        <dbReference type="Pfam" id="PF01180"/>
    </source>
</evidence>
<dbReference type="Pfam" id="PF01180">
    <property type="entry name" value="DHO_dh"/>
    <property type="match status" value="1"/>
</dbReference>
<evidence type="ECO:0000256" key="8">
    <source>
        <dbReference type="ARBA" id="ARBA00022643"/>
    </source>
</evidence>
<dbReference type="GO" id="GO:1990663">
    <property type="term" value="F:dihydroorotate dehydrogenase (fumarate) activity"/>
    <property type="evidence" value="ECO:0007669"/>
    <property type="project" value="UniProtKB-EC"/>
</dbReference>
<comment type="catalytic activity">
    <reaction evidence="11">
        <text>(S)-dihydroorotate + fumarate = orotate + succinate</text>
        <dbReference type="Rhea" id="RHEA:30059"/>
        <dbReference type="ChEBI" id="CHEBI:29806"/>
        <dbReference type="ChEBI" id="CHEBI:30031"/>
        <dbReference type="ChEBI" id="CHEBI:30839"/>
        <dbReference type="ChEBI" id="CHEBI:30864"/>
        <dbReference type="EC" id="1.3.98.1"/>
    </reaction>
</comment>
<proteinExistence type="inferred from homology"/>
<comment type="subcellular location">
    <subcellularLocation>
        <location evidence="2 11">Cytoplasm</location>
    </subcellularLocation>
</comment>
<feature type="compositionally biased region" description="Low complexity" evidence="12">
    <location>
        <begin position="196"/>
        <end position="207"/>
    </location>
</feature>
<reference evidence="16" key="3">
    <citation type="submission" date="2025-04" db="UniProtKB">
        <authorList>
            <consortium name="RefSeq"/>
        </authorList>
    </citation>
    <scope>IDENTIFICATION</scope>
    <source>
        <strain evidence="16">CBS 781.70</strain>
    </source>
</reference>
<sequence>MTLVIDPPLLNSACPWATTEADLQGLYDCPHTGAITIRTSRLDGFANDPSIHQYAFFNPSSQTASADPSAPAPGADASMNSLGYSPIKLEEYLGYIKNIASKSKPQTQGGSANETDPKLQPIIISVTGTPEQVTECYRQITALQKEVEIPLAMEINLSCPNILNMPLPGYSSESLSTFLTALAYELERQRRHRKPAGSARSSGSASSFQTTGDNVAGWRRAVPIGLKMPPYTYAGQFEQMIAALAISTSLASPCPIAFLTATNTLGSCLVLSEHQDGKPFTPVLNTTSQAGIGGMAGAPLHPLALGNVKMLRELLDTNPDLAHIMIIGVGGVSDRAGFERMRHVGAGAVGLASALGRKGITVFKEILEG</sequence>
<comment type="pathway">
    <text evidence="3 11">Pyrimidine metabolism; UMP biosynthesis via de novo pathway.</text>
</comment>
<gene>
    <name evidence="14 16" type="ORF">P152DRAFT_453921</name>
</gene>
<dbReference type="Gene3D" id="2.30.26.10">
    <property type="entry name" value="Dihydroorotate Dehydrogenase A, chain A, domain 2"/>
    <property type="match status" value="1"/>
</dbReference>
<evidence type="ECO:0000313" key="14">
    <source>
        <dbReference type="EMBL" id="KAF1817344.1"/>
    </source>
</evidence>
<dbReference type="PANTHER" id="PTHR48109">
    <property type="entry name" value="DIHYDROOROTATE DEHYDROGENASE (QUINONE), MITOCHONDRIAL-RELATED"/>
    <property type="match status" value="1"/>
</dbReference>
<reference evidence="16" key="2">
    <citation type="submission" date="2020-04" db="EMBL/GenBank/DDBJ databases">
        <authorList>
            <consortium name="NCBI Genome Project"/>
        </authorList>
    </citation>
    <scope>NUCLEOTIDE SEQUENCE</scope>
    <source>
        <strain evidence="16">CBS 781.70</strain>
    </source>
</reference>
<evidence type="ECO:0000256" key="6">
    <source>
        <dbReference type="ARBA" id="ARBA00022490"/>
    </source>
</evidence>
<dbReference type="CDD" id="cd04741">
    <property type="entry name" value="DHOD_1A_like"/>
    <property type="match status" value="1"/>
</dbReference>
<dbReference type="EMBL" id="ML975149">
    <property type="protein sequence ID" value="KAF1817344.1"/>
    <property type="molecule type" value="Genomic_DNA"/>
</dbReference>
<dbReference type="GeneID" id="54419052"/>
<dbReference type="Gene3D" id="3.20.20.70">
    <property type="entry name" value="Aldolase class I"/>
    <property type="match status" value="1"/>
</dbReference>
<dbReference type="UniPathway" id="UPA00070"/>
<reference evidence="14 16" key="1">
    <citation type="submission" date="2020-01" db="EMBL/GenBank/DDBJ databases">
        <authorList>
            <consortium name="DOE Joint Genome Institute"/>
            <person name="Haridas S."/>
            <person name="Albert R."/>
            <person name="Binder M."/>
            <person name="Bloem J."/>
            <person name="Labutti K."/>
            <person name="Salamov A."/>
            <person name="Andreopoulos B."/>
            <person name="Baker S.E."/>
            <person name="Barry K."/>
            <person name="Bills G."/>
            <person name="Bluhm B.H."/>
            <person name="Cannon C."/>
            <person name="Castanera R."/>
            <person name="Culley D.E."/>
            <person name="Daum C."/>
            <person name="Ezra D."/>
            <person name="Gonzalez J.B."/>
            <person name="Henrissat B."/>
            <person name="Kuo A."/>
            <person name="Liang C."/>
            <person name="Lipzen A."/>
            <person name="Lutzoni F."/>
            <person name="Magnuson J."/>
            <person name="Mondo S."/>
            <person name="Nolan M."/>
            <person name="Ohm R."/>
            <person name="Pangilinan J."/>
            <person name="Park H.-J."/>
            <person name="Ramirez L."/>
            <person name="Alfaro M."/>
            <person name="Sun H."/>
            <person name="Tritt A."/>
            <person name="Yoshinaga Y."/>
            <person name="Zwiers L.-H."/>
            <person name="Turgeon B.G."/>
            <person name="Goodwin S.B."/>
            <person name="Spatafora J.W."/>
            <person name="Crous P.W."/>
            <person name="Grigoriev I.V."/>
        </authorList>
    </citation>
    <scope>NUCLEOTIDE SEQUENCE</scope>
    <source>
        <strain evidence="14 16">CBS 781.70</strain>
    </source>
</reference>
<comment type="subunit">
    <text evidence="11">Homodimer.</text>
</comment>
<evidence type="ECO:0000256" key="1">
    <source>
        <dbReference type="ARBA" id="ARBA00001917"/>
    </source>
</evidence>
<keyword evidence="10 11" id="KW-0560">Oxidoreductase</keyword>
<dbReference type="InterPro" id="IPR023359">
    <property type="entry name" value="Dihydro_DH_chainA_dom2"/>
</dbReference>
<dbReference type="EC" id="1.3.98.1" evidence="11"/>
<dbReference type="OrthoDB" id="14784at2759"/>
<keyword evidence="8 11" id="KW-0288">FMN</keyword>
<feature type="region of interest" description="Disordered" evidence="12">
    <location>
        <begin position="190"/>
        <end position="211"/>
    </location>
</feature>
<dbReference type="InterPro" id="IPR050074">
    <property type="entry name" value="DHO_dehydrogenase"/>
</dbReference>
<dbReference type="SUPFAM" id="SSF51395">
    <property type="entry name" value="FMN-linked oxidoreductases"/>
    <property type="match status" value="1"/>
</dbReference>
<comment type="function">
    <text evidence="11">Catalyzes the conversion of dihydroorotate to orotate with fumarate as the electron acceptor.</text>
</comment>
<evidence type="ECO:0000256" key="9">
    <source>
        <dbReference type="ARBA" id="ARBA00022975"/>
    </source>
</evidence>
<evidence type="ECO:0000256" key="4">
    <source>
        <dbReference type="ARBA" id="ARBA00008008"/>
    </source>
</evidence>
<keyword evidence="6 11" id="KW-0963">Cytoplasm</keyword>
<dbReference type="AlphaFoldDB" id="A0A6G1GH60"/>
<dbReference type="GO" id="GO:0044205">
    <property type="term" value="P:'de novo' UMP biosynthetic process"/>
    <property type="evidence" value="ECO:0007669"/>
    <property type="project" value="UniProtKB-UniPathway"/>
</dbReference>
<comment type="cofactor">
    <cofactor evidence="1 11">
        <name>FMN</name>
        <dbReference type="ChEBI" id="CHEBI:58210"/>
    </cofactor>
</comment>
<dbReference type="RefSeq" id="XP_033538975.1">
    <property type="nucleotide sequence ID" value="XM_033678482.1"/>
</dbReference>
<keyword evidence="7 11" id="KW-0285">Flavoprotein</keyword>
<evidence type="ECO:0000256" key="11">
    <source>
        <dbReference type="RuleBase" id="RU364042"/>
    </source>
</evidence>
<keyword evidence="9 11" id="KW-0665">Pyrimidine biosynthesis</keyword>
<dbReference type="InterPro" id="IPR033886">
    <property type="entry name" value="DHOD_1A"/>
</dbReference>
<organism evidence="14">
    <name type="scientific">Eremomyces bilateralis CBS 781.70</name>
    <dbReference type="NCBI Taxonomy" id="1392243"/>
    <lineage>
        <taxon>Eukaryota</taxon>
        <taxon>Fungi</taxon>
        <taxon>Dikarya</taxon>
        <taxon>Ascomycota</taxon>
        <taxon>Pezizomycotina</taxon>
        <taxon>Dothideomycetes</taxon>
        <taxon>Dothideomycetes incertae sedis</taxon>
        <taxon>Eremomycetales</taxon>
        <taxon>Eremomycetaceae</taxon>
        <taxon>Eremomyces</taxon>
    </lineage>
</organism>
<comment type="similarity">
    <text evidence="4 11">Belongs to the dihydroorotate dehydrogenase family. Type 1 subfamily.</text>
</comment>
<dbReference type="GO" id="GO:0006207">
    <property type="term" value="P:'de novo' pyrimidine nucleobase biosynthetic process"/>
    <property type="evidence" value="ECO:0007669"/>
    <property type="project" value="TreeGrafter"/>
</dbReference>
<evidence type="ECO:0000256" key="10">
    <source>
        <dbReference type="ARBA" id="ARBA00023002"/>
    </source>
</evidence>
<feature type="domain" description="Dihydroorotate dehydrogenase catalytic" evidence="13">
    <location>
        <begin position="75"/>
        <end position="368"/>
    </location>
</feature>
<keyword evidence="15" id="KW-1185">Reference proteome</keyword>
<dbReference type="GO" id="GO:0005737">
    <property type="term" value="C:cytoplasm"/>
    <property type="evidence" value="ECO:0007669"/>
    <property type="project" value="UniProtKB-SubCell"/>
</dbReference>
<evidence type="ECO:0000256" key="12">
    <source>
        <dbReference type="SAM" id="MobiDB-lite"/>
    </source>
</evidence>
<evidence type="ECO:0000256" key="3">
    <source>
        <dbReference type="ARBA" id="ARBA00004725"/>
    </source>
</evidence>
<dbReference type="PANTHER" id="PTHR48109:SF1">
    <property type="entry name" value="DIHYDROOROTATE DEHYDROGENASE (FUMARATE)"/>
    <property type="match status" value="1"/>
</dbReference>
<accession>A0A6G1GH60</accession>